<organism evidence="1">
    <name type="scientific">freshwater sediment metagenome</name>
    <dbReference type="NCBI Taxonomy" id="556182"/>
    <lineage>
        <taxon>unclassified sequences</taxon>
        <taxon>metagenomes</taxon>
        <taxon>ecological metagenomes</taxon>
    </lineage>
</organism>
<proteinExistence type="predicted"/>
<accession>A0AA48RDB9</accession>
<gene>
    <name evidence="1" type="ORF">AMST5_02156</name>
</gene>
<dbReference type="EMBL" id="OY288114">
    <property type="protein sequence ID" value="CAJ0869647.1"/>
    <property type="molecule type" value="Genomic_DNA"/>
</dbReference>
<protein>
    <submittedName>
        <fullName evidence="1">Uncharacterized protein</fullName>
    </submittedName>
</protein>
<sequence>MTPGLSDDACVTSRLTLAWKICLFQQARREASTATADADGKTARTRASVTASYDEVRRAFVAWQPDKGRAQ</sequence>
<dbReference type="AlphaFoldDB" id="A0AA48RDB9"/>
<reference evidence="1" key="1">
    <citation type="submission" date="2023-07" db="EMBL/GenBank/DDBJ databases">
        <authorList>
            <person name="Pelsma A.J. K."/>
        </authorList>
    </citation>
    <scope>NUCLEOTIDE SEQUENCE</scope>
</reference>
<name>A0AA48RDB9_9ZZZZ</name>
<evidence type="ECO:0000313" key="1">
    <source>
        <dbReference type="EMBL" id="CAJ0869647.1"/>
    </source>
</evidence>